<evidence type="ECO:0000313" key="7">
    <source>
        <dbReference type="Proteomes" id="UP000647339"/>
    </source>
</evidence>
<dbReference type="PANTHER" id="PTHR11076:SF33">
    <property type="entry name" value="DNA POLYMERASE KAPPA"/>
    <property type="match status" value="1"/>
</dbReference>
<dbReference type="Gene3D" id="3.30.70.270">
    <property type="match status" value="1"/>
</dbReference>
<protein>
    <recommendedName>
        <fullName evidence="4">DNA polymerase IV</fullName>
        <shortName evidence="4">Pol IV</shortName>
        <ecNumber evidence="4">2.7.7.7</ecNumber>
    </recommendedName>
</protein>
<evidence type="ECO:0000256" key="2">
    <source>
        <dbReference type="ARBA" id="ARBA00022457"/>
    </source>
</evidence>
<comment type="cofactor">
    <cofactor evidence="4">
        <name>Mg(2+)</name>
        <dbReference type="ChEBI" id="CHEBI:18420"/>
    </cofactor>
    <text evidence="4">Binds 2 magnesium ions per subunit.</text>
</comment>
<keyword evidence="3 4" id="KW-0239">DNA-directed DNA polymerase</keyword>
<dbReference type="Gene3D" id="3.40.1170.60">
    <property type="match status" value="1"/>
</dbReference>
<comment type="function">
    <text evidence="4">Poorly processive, error-prone DNA polymerase involved in untargeted mutagenesis. Copies undamaged DNA at stalled replication forks, which arise in vivo from mismatched or misaligned primer ends. These misaligned primers can be extended by PolIV. Exhibits no 3'-5' exonuclease (proofreading) activity. May be involved in translesional synthesis, in conjunction with the beta clamp from PolIII.</text>
</comment>
<keyword evidence="4" id="KW-0808">Transferase</keyword>
<sequence length="398" mass="45043">MTSTNQRSIVHMDLDSFFVSVERLYDDRLKGRPILIGGTGDRGVVASCSYEARVFGIHSAMPMRTARQLCPEALIIRGDSERYSQKSHEITEIIRESVPLFEKSSIDEFYIDYSGMDRFFGCFKMAHELRQKIIKESGLPISLGLSENKTVSKVATGEAKPNNERQIPHGLEKPFLAPLSVRKIPMIGEKTAHSLYGMGVKRIQTLQTLPQELLESAFGKNGRLLWNKANGIDKSLVVPHSEAKSISTENTFSQDTIDVHMLEATLVAMTEQLATKLRKHKQLTCCVSVKIRYSDFDTHTMQQRIPYTAADHTLLPVVKDLFRKLYNRRMLIRLIGVRFSALVHGHYQINLFDDTEDSIKLYQALDRINVKYGEKTVCRAVGMKVGRRSFNPFNGAGL</sequence>
<dbReference type="RefSeq" id="WP_137402709.1">
    <property type="nucleotide sequence ID" value="NZ_BMIU01000001.1"/>
</dbReference>
<comment type="caution">
    <text evidence="6">The sequence shown here is derived from an EMBL/GenBank/DDBJ whole genome shotgun (WGS) entry which is preliminary data.</text>
</comment>
<comment type="subcellular location">
    <subcellularLocation>
        <location evidence="4">Cytoplasm</location>
    </subcellularLocation>
</comment>
<dbReference type="Proteomes" id="UP000647339">
    <property type="component" value="Unassembled WGS sequence"/>
</dbReference>
<dbReference type="EMBL" id="BMIU01000001">
    <property type="protein sequence ID" value="GGF16401.1"/>
    <property type="molecule type" value="Genomic_DNA"/>
</dbReference>
<keyword evidence="2 4" id="KW-0515">Mutator protein</keyword>
<dbReference type="PROSITE" id="PS50173">
    <property type="entry name" value="UMUC"/>
    <property type="match status" value="1"/>
</dbReference>
<dbReference type="InterPro" id="IPR043128">
    <property type="entry name" value="Rev_trsase/Diguanyl_cyclase"/>
</dbReference>
<accession>A0ABQ1UE03</accession>
<keyword evidence="4" id="KW-0479">Metal-binding</keyword>
<dbReference type="HAMAP" id="MF_01113">
    <property type="entry name" value="DNApol_IV"/>
    <property type="match status" value="1"/>
</dbReference>
<name>A0ABQ1UE03_9BACT</name>
<gene>
    <name evidence="4 6" type="primary">dinB</name>
    <name evidence="6" type="ORF">GCM10011339_00370</name>
</gene>
<dbReference type="InterPro" id="IPR043502">
    <property type="entry name" value="DNA/RNA_pol_sf"/>
</dbReference>
<keyword evidence="4" id="KW-0234">DNA repair</keyword>
<evidence type="ECO:0000259" key="5">
    <source>
        <dbReference type="PROSITE" id="PS50173"/>
    </source>
</evidence>
<dbReference type="PANTHER" id="PTHR11076">
    <property type="entry name" value="DNA REPAIR POLYMERASE UMUC / TRANSFERASE FAMILY MEMBER"/>
    <property type="match status" value="1"/>
</dbReference>
<keyword evidence="4" id="KW-0238">DNA-binding</keyword>
<comment type="catalytic activity">
    <reaction evidence="4">
        <text>DNA(n) + a 2'-deoxyribonucleoside 5'-triphosphate = DNA(n+1) + diphosphate</text>
        <dbReference type="Rhea" id="RHEA:22508"/>
        <dbReference type="Rhea" id="RHEA-COMP:17339"/>
        <dbReference type="Rhea" id="RHEA-COMP:17340"/>
        <dbReference type="ChEBI" id="CHEBI:33019"/>
        <dbReference type="ChEBI" id="CHEBI:61560"/>
        <dbReference type="ChEBI" id="CHEBI:173112"/>
        <dbReference type="EC" id="2.7.7.7"/>
    </reaction>
</comment>
<keyword evidence="4" id="KW-0963">Cytoplasm</keyword>
<evidence type="ECO:0000256" key="1">
    <source>
        <dbReference type="ARBA" id="ARBA00010945"/>
    </source>
</evidence>
<feature type="domain" description="UmuC" evidence="5">
    <location>
        <begin position="9"/>
        <end position="188"/>
    </location>
</feature>
<dbReference type="InterPro" id="IPR050116">
    <property type="entry name" value="DNA_polymerase-Y"/>
</dbReference>
<dbReference type="Gene3D" id="1.10.150.20">
    <property type="entry name" value="5' to 3' exonuclease, C-terminal subdomain"/>
    <property type="match status" value="1"/>
</dbReference>
<dbReference type="CDD" id="cd03586">
    <property type="entry name" value="PolY_Pol_IV_kappa"/>
    <property type="match status" value="1"/>
</dbReference>
<keyword evidence="4" id="KW-0235">DNA replication</keyword>
<feature type="active site" evidence="4">
    <location>
        <position position="108"/>
    </location>
</feature>
<comment type="similarity">
    <text evidence="1 4">Belongs to the DNA polymerase type-Y family.</text>
</comment>
<dbReference type="InterPro" id="IPR036775">
    <property type="entry name" value="DNA_pol_Y-fam_lit_finger_sf"/>
</dbReference>
<keyword evidence="4" id="KW-0548">Nucleotidyltransferase</keyword>
<dbReference type="Pfam" id="PF00817">
    <property type="entry name" value="IMS"/>
    <property type="match status" value="1"/>
</dbReference>
<keyword evidence="7" id="KW-1185">Reference proteome</keyword>
<feature type="site" description="Substrate discrimination" evidence="4">
    <location>
        <position position="18"/>
    </location>
</feature>
<evidence type="ECO:0000256" key="3">
    <source>
        <dbReference type="ARBA" id="ARBA00022932"/>
    </source>
</evidence>
<keyword evidence="4" id="KW-0227">DNA damage</keyword>
<reference evidence="7" key="1">
    <citation type="journal article" date="2019" name="Int. J. Syst. Evol. Microbiol.">
        <title>The Global Catalogue of Microorganisms (GCM) 10K type strain sequencing project: providing services to taxonomists for standard genome sequencing and annotation.</title>
        <authorList>
            <consortium name="The Broad Institute Genomics Platform"/>
            <consortium name="The Broad Institute Genome Sequencing Center for Infectious Disease"/>
            <person name="Wu L."/>
            <person name="Ma J."/>
        </authorList>
    </citation>
    <scope>NUCLEOTIDE SEQUENCE [LARGE SCALE GENOMIC DNA]</scope>
    <source>
        <strain evidence="7">CGMCC 1.15407</strain>
    </source>
</reference>
<proteinExistence type="inferred from homology"/>
<comment type="subunit">
    <text evidence="4">Monomer.</text>
</comment>
<organism evidence="6 7">
    <name type="scientific">Echinicola rosea</name>
    <dbReference type="NCBI Taxonomy" id="1807691"/>
    <lineage>
        <taxon>Bacteria</taxon>
        <taxon>Pseudomonadati</taxon>
        <taxon>Bacteroidota</taxon>
        <taxon>Cytophagia</taxon>
        <taxon>Cytophagales</taxon>
        <taxon>Cyclobacteriaceae</taxon>
        <taxon>Echinicola</taxon>
    </lineage>
</organism>
<evidence type="ECO:0000313" key="6">
    <source>
        <dbReference type="EMBL" id="GGF16401.1"/>
    </source>
</evidence>
<dbReference type="Pfam" id="PF11799">
    <property type="entry name" value="IMS_C"/>
    <property type="match status" value="1"/>
</dbReference>
<feature type="binding site" evidence="4">
    <location>
        <position position="107"/>
    </location>
    <ligand>
        <name>Mg(2+)</name>
        <dbReference type="ChEBI" id="CHEBI:18420"/>
    </ligand>
</feature>
<feature type="binding site" evidence="4">
    <location>
        <position position="13"/>
    </location>
    <ligand>
        <name>Mg(2+)</name>
        <dbReference type="ChEBI" id="CHEBI:18420"/>
    </ligand>
</feature>
<dbReference type="EC" id="2.7.7.7" evidence="4"/>
<dbReference type="NCBIfam" id="NF002677">
    <property type="entry name" value="PRK02406.1"/>
    <property type="match status" value="1"/>
</dbReference>
<dbReference type="InterPro" id="IPR001126">
    <property type="entry name" value="UmuC"/>
</dbReference>
<evidence type="ECO:0000256" key="4">
    <source>
        <dbReference type="HAMAP-Rule" id="MF_01113"/>
    </source>
</evidence>
<dbReference type="InterPro" id="IPR022880">
    <property type="entry name" value="DNApol_IV"/>
</dbReference>
<dbReference type="SUPFAM" id="SSF56672">
    <property type="entry name" value="DNA/RNA polymerases"/>
    <property type="match status" value="1"/>
</dbReference>
<dbReference type="Gene3D" id="3.30.1490.100">
    <property type="entry name" value="DNA polymerase, Y-family, little finger domain"/>
    <property type="match status" value="1"/>
</dbReference>
<keyword evidence="4" id="KW-0460">Magnesium</keyword>
<dbReference type="SUPFAM" id="SSF100879">
    <property type="entry name" value="Lesion bypass DNA polymerase (Y-family), little finger domain"/>
    <property type="match status" value="1"/>
</dbReference>
<dbReference type="InterPro" id="IPR017961">
    <property type="entry name" value="DNA_pol_Y-fam_little_finger"/>
</dbReference>